<reference evidence="5" key="1">
    <citation type="journal article" date="2019" name="Int. J. Syst. Evol. Microbiol.">
        <title>The Global Catalogue of Microorganisms (GCM) 10K type strain sequencing project: providing services to taxonomists for standard genome sequencing and annotation.</title>
        <authorList>
            <consortium name="The Broad Institute Genomics Platform"/>
            <consortium name="The Broad Institute Genome Sequencing Center for Infectious Disease"/>
            <person name="Wu L."/>
            <person name="Ma J."/>
        </authorList>
    </citation>
    <scope>NUCLEOTIDE SEQUENCE [LARGE SCALE GENOMIC DNA]</scope>
    <source>
        <strain evidence="5">CGMCC 4.7177</strain>
    </source>
</reference>
<dbReference type="PANTHER" id="PTHR35526:SF3">
    <property type="entry name" value="ANTI-SIGMA-F FACTOR RSBW"/>
    <property type="match status" value="1"/>
</dbReference>
<keyword evidence="1" id="KW-0723">Serine/threonine-protein kinase</keyword>
<organism evidence="4 5">
    <name type="scientific">Streptomyces vulcanius</name>
    <dbReference type="NCBI Taxonomy" id="1441876"/>
    <lineage>
        <taxon>Bacteria</taxon>
        <taxon>Bacillati</taxon>
        <taxon>Actinomycetota</taxon>
        <taxon>Actinomycetes</taxon>
        <taxon>Kitasatosporales</taxon>
        <taxon>Streptomycetaceae</taxon>
        <taxon>Streptomyces</taxon>
    </lineage>
</organism>
<dbReference type="Gene3D" id="3.30.565.10">
    <property type="entry name" value="Histidine kinase-like ATPase, C-terminal domain"/>
    <property type="match status" value="1"/>
</dbReference>
<feature type="region of interest" description="Disordered" evidence="2">
    <location>
        <begin position="1"/>
        <end position="20"/>
    </location>
</feature>
<dbReference type="InterPro" id="IPR036890">
    <property type="entry name" value="HATPase_C_sf"/>
</dbReference>
<dbReference type="GO" id="GO:0005524">
    <property type="term" value="F:ATP binding"/>
    <property type="evidence" value="ECO:0007669"/>
    <property type="project" value="UniProtKB-KW"/>
</dbReference>
<dbReference type="CDD" id="cd16936">
    <property type="entry name" value="HATPase_RsbW-like"/>
    <property type="match status" value="1"/>
</dbReference>
<accession>A0ABV9B7G8</accession>
<keyword evidence="1" id="KW-0808">Transferase</keyword>
<dbReference type="Proteomes" id="UP001595839">
    <property type="component" value="Unassembled WGS sequence"/>
</dbReference>
<dbReference type="RefSeq" id="WP_381177293.1">
    <property type="nucleotide sequence ID" value="NZ_JBHSFK010000048.1"/>
</dbReference>
<evidence type="ECO:0000313" key="5">
    <source>
        <dbReference type="Proteomes" id="UP001595839"/>
    </source>
</evidence>
<evidence type="ECO:0000256" key="1">
    <source>
        <dbReference type="ARBA" id="ARBA00022527"/>
    </source>
</evidence>
<evidence type="ECO:0000313" key="4">
    <source>
        <dbReference type="EMBL" id="MFC4506913.1"/>
    </source>
</evidence>
<feature type="domain" description="Histidine kinase/HSP90-like ATPase" evidence="3">
    <location>
        <begin position="26"/>
        <end position="133"/>
    </location>
</feature>
<dbReference type="InterPro" id="IPR003594">
    <property type="entry name" value="HATPase_dom"/>
</dbReference>
<name>A0ABV9B7G8_9ACTN</name>
<dbReference type="PANTHER" id="PTHR35526">
    <property type="entry name" value="ANTI-SIGMA-F FACTOR RSBW-RELATED"/>
    <property type="match status" value="1"/>
</dbReference>
<dbReference type="Pfam" id="PF13581">
    <property type="entry name" value="HATPase_c_2"/>
    <property type="match status" value="1"/>
</dbReference>
<evidence type="ECO:0000259" key="3">
    <source>
        <dbReference type="Pfam" id="PF13581"/>
    </source>
</evidence>
<proteinExistence type="predicted"/>
<sequence length="229" mass="24631">MTMLQDAYADGGRPLRSDERSFGSCPAAAAAARQFVTGAVAHWGITERSDDIQLCVSEMSTNAVVHAASQSGFTLRLLAWARFLRVEVEDHGAGLPVQRAARLEGTSGRGLLLVEALSDDWGVVDGQGGKTVWCDFRLKHEADWSVEQLDAAAAHPVREWCGSAVEHKAALRVLGAGDLSAVTTYDDEAHYVLSARPMPTASFLECSQGIDPEVLQADSILCHRLSPRS</sequence>
<keyword evidence="1" id="KW-0418">Kinase</keyword>
<gene>
    <name evidence="4" type="ORF">ACFPIH_46980</name>
</gene>
<dbReference type="InterPro" id="IPR050267">
    <property type="entry name" value="Anti-sigma-factor_SerPK"/>
</dbReference>
<keyword evidence="5" id="KW-1185">Reference proteome</keyword>
<keyword evidence="4" id="KW-0067">ATP-binding</keyword>
<keyword evidence="4" id="KW-0547">Nucleotide-binding</keyword>
<comment type="caution">
    <text evidence="4">The sequence shown here is derived from an EMBL/GenBank/DDBJ whole genome shotgun (WGS) entry which is preliminary data.</text>
</comment>
<evidence type="ECO:0000256" key="2">
    <source>
        <dbReference type="SAM" id="MobiDB-lite"/>
    </source>
</evidence>
<dbReference type="EMBL" id="JBHSFK010000048">
    <property type="protein sequence ID" value="MFC4506913.1"/>
    <property type="molecule type" value="Genomic_DNA"/>
</dbReference>
<dbReference type="SUPFAM" id="SSF55874">
    <property type="entry name" value="ATPase domain of HSP90 chaperone/DNA topoisomerase II/histidine kinase"/>
    <property type="match status" value="1"/>
</dbReference>
<protein>
    <submittedName>
        <fullName evidence="4">ATP-binding protein</fullName>
    </submittedName>
</protein>